<keyword evidence="2" id="KW-1185">Reference proteome</keyword>
<dbReference type="Proteomes" id="UP001227268">
    <property type="component" value="Unassembled WGS sequence"/>
</dbReference>
<evidence type="ECO:0000313" key="1">
    <source>
        <dbReference type="EMBL" id="KAJ9094684.1"/>
    </source>
</evidence>
<gene>
    <name evidence="1" type="ORF">QFC21_005841</name>
</gene>
<name>A0ACC2V684_9TREE</name>
<proteinExistence type="predicted"/>
<organism evidence="1 2">
    <name type="scientific">Naganishia friedmannii</name>
    <dbReference type="NCBI Taxonomy" id="89922"/>
    <lineage>
        <taxon>Eukaryota</taxon>
        <taxon>Fungi</taxon>
        <taxon>Dikarya</taxon>
        <taxon>Basidiomycota</taxon>
        <taxon>Agaricomycotina</taxon>
        <taxon>Tremellomycetes</taxon>
        <taxon>Filobasidiales</taxon>
        <taxon>Filobasidiaceae</taxon>
        <taxon>Naganishia</taxon>
    </lineage>
</organism>
<dbReference type="EMBL" id="JASBWT010000024">
    <property type="protein sequence ID" value="KAJ9094684.1"/>
    <property type="molecule type" value="Genomic_DNA"/>
</dbReference>
<accession>A0ACC2V684</accession>
<reference evidence="1" key="1">
    <citation type="submission" date="2023-04" db="EMBL/GenBank/DDBJ databases">
        <title>Draft Genome sequencing of Naganishia species isolated from polar environments using Oxford Nanopore Technology.</title>
        <authorList>
            <person name="Leo P."/>
            <person name="Venkateswaran K."/>
        </authorList>
    </citation>
    <scope>NUCLEOTIDE SEQUENCE</scope>
    <source>
        <strain evidence="1">MNA-CCFEE 5423</strain>
    </source>
</reference>
<evidence type="ECO:0000313" key="2">
    <source>
        <dbReference type="Proteomes" id="UP001227268"/>
    </source>
</evidence>
<protein>
    <submittedName>
        <fullName evidence="1">Uncharacterized protein</fullName>
    </submittedName>
</protein>
<sequence>MPSHRLTSWSSIVDSCLVNIRQAPEYAAVSSIGDTTPQYLQPPPIVEIRQVRSRAEDRSSLNNDAEDDNGTLLMHVALIDSTSNNELPCYYPIINNPTTAIQEFATETQPSLSGCLVSPAYKVHAEAEARVRVQTMRPCHVSISPAFKVLPKESYPGPLAPTQLSITLATQGIRQRVYKQPLIRKRRKPLVCHQQLCKDGDDGQTTTDNVLPLLNDYPVIDVDEETVPPRPVHRKIKTRSVASNFGGAAGGGTVARRRYAMSTPASRVLQQPQSSKSSQFKLHSKPVQEGAGNHVHPSSSRLTRPLGITSNHSRQRTPRMLLTHEKNKMPNDSHLSTTRNDSQRRQGGPQVDLTITGSSGDGEGGSDSSYSSARASPCVTALVPASNRHKDDGDTINTSDSPQDTDDDENGGGGGGLSLSVTIRPRNDETLKGAVNHREISMVRKSDMSPPLVQGSGGKMSLCNLLL</sequence>
<comment type="caution">
    <text evidence="1">The sequence shown here is derived from an EMBL/GenBank/DDBJ whole genome shotgun (WGS) entry which is preliminary data.</text>
</comment>